<gene>
    <name evidence="1" type="ORF">WH159_12605</name>
</gene>
<keyword evidence="2" id="KW-1185">Reference proteome</keyword>
<sequence length="148" mass="16400">MSLSDLRNLTVSPFDADSSRHAIFAKFEALVLDLQQRGFRCEVLCNGSFVTSAPKPEDIDVVVRIDHDFAAQLSDEQLAFFDGLNDDLADHVVDTFGEVAYPYGHADYGAEEGPSWEAHYGMEHGQVWLKGVAVVKVGETDVGLRLRR</sequence>
<evidence type="ECO:0000313" key="2">
    <source>
        <dbReference type="Proteomes" id="UP001380365"/>
    </source>
</evidence>
<evidence type="ECO:0008006" key="3">
    <source>
        <dbReference type="Google" id="ProtNLM"/>
    </source>
</evidence>
<proteinExistence type="predicted"/>
<comment type="caution">
    <text evidence="1">The sequence shown here is derived from an EMBL/GenBank/DDBJ whole genome shotgun (WGS) entry which is preliminary data.</text>
</comment>
<organism evidence="1 2">
    <name type="scientific">Sphingomonas molluscorum</name>
    <dbReference type="NCBI Taxonomy" id="418184"/>
    <lineage>
        <taxon>Bacteria</taxon>
        <taxon>Pseudomonadati</taxon>
        <taxon>Pseudomonadota</taxon>
        <taxon>Alphaproteobacteria</taxon>
        <taxon>Sphingomonadales</taxon>
        <taxon>Sphingomonadaceae</taxon>
        <taxon>Sphingomonas</taxon>
    </lineage>
</organism>
<dbReference type="EMBL" id="JBBGZA010000001">
    <property type="protein sequence ID" value="MEJ5095376.1"/>
    <property type="molecule type" value="Genomic_DNA"/>
</dbReference>
<dbReference type="Proteomes" id="UP001380365">
    <property type="component" value="Unassembled WGS sequence"/>
</dbReference>
<dbReference type="Pfam" id="PF22014">
    <property type="entry name" value="DUF6932"/>
    <property type="match status" value="1"/>
</dbReference>
<dbReference type="InterPro" id="IPR053860">
    <property type="entry name" value="DUF6932"/>
</dbReference>
<evidence type="ECO:0000313" key="1">
    <source>
        <dbReference type="EMBL" id="MEJ5095376.1"/>
    </source>
</evidence>
<name>A0ABU8Q773_9SPHN</name>
<accession>A0ABU8Q773</accession>
<reference evidence="1 2" key="1">
    <citation type="submission" date="2023-12" db="EMBL/GenBank/DDBJ databases">
        <title>Gut-associated functions are favored during microbiome assembly across C. elegans life.</title>
        <authorList>
            <person name="Zimmermann J."/>
        </authorList>
    </citation>
    <scope>NUCLEOTIDE SEQUENCE [LARGE SCALE GENOMIC DNA]</scope>
    <source>
        <strain evidence="1 2">JUb134</strain>
    </source>
</reference>
<protein>
    <recommendedName>
        <fullName evidence="3">Polymerase nucleotidyl transferase domain-containing protein</fullName>
    </recommendedName>
</protein>